<keyword evidence="4" id="KW-1185">Reference proteome</keyword>
<protein>
    <submittedName>
        <fullName evidence="2">Uncharacterized protein</fullName>
    </submittedName>
</protein>
<gene>
    <name evidence="3" type="ORF">BD310DRAFT_825749</name>
    <name evidence="2" type="ORF">BD311DRAFT_729594</name>
</gene>
<dbReference type="Proteomes" id="UP000292957">
    <property type="component" value="Unassembled WGS sequence"/>
</dbReference>
<evidence type="ECO:0000313" key="4">
    <source>
        <dbReference type="Proteomes" id="UP000292082"/>
    </source>
</evidence>
<feature type="compositionally biased region" description="Basic and acidic residues" evidence="1">
    <location>
        <begin position="1"/>
        <end position="14"/>
    </location>
</feature>
<dbReference type="EMBL" id="ML145168">
    <property type="protein sequence ID" value="TBU55436.1"/>
    <property type="molecule type" value="Genomic_DNA"/>
</dbReference>
<feature type="region of interest" description="Disordered" evidence="1">
    <location>
        <begin position="1"/>
        <end position="42"/>
    </location>
</feature>
<proteinExistence type="predicted"/>
<name>A0A4Q9MD25_9APHY</name>
<dbReference type="AlphaFoldDB" id="A0A4Q9MD25"/>
<dbReference type="Proteomes" id="UP000292082">
    <property type="component" value="Unassembled WGS sequence"/>
</dbReference>
<dbReference type="EMBL" id="ML143479">
    <property type="protein sequence ID" value="TBU24467.1"/>
    <property type="molecule type" value="Genomic_DNA"/>
</dbReference>
<accession>A0A4Q9MD25</accession>
<reference evidence="2 4" key="1">
    <citation type="submission" date="2019-01" db="EMBL/GenBank/DDBJ databases">
        <title>Draft genome sequences of three monokaryotic isolates of the white-rot basidiomycete fungus Dichomitus squalens.</title>
        <authorList>
            <consortium name="DOE Joint Genome Institute"/>
            <person name="Lopez S.C."/>
            <person name="Andreopoulos B."/>
            <person name="Pangilinan J."/>
            <person name="Lipzen A."/>
            <person name="Riley R."/>
            <person name="Ahrendt S."/>
            <person name="Ng V."/>
            <person name="Barry K."/>
            <person name="Daum C."/>
            <person name="Grigoriev I.V."/>
            <person name="Hilden K.S."/>
            <person name="Makela M.R."/>
            <person name="de Vries R.P."/>
        </authorList>
    </citation>
    <scope>NUCLEOTIDE SEQUENCE [LARGE SCALE GENOMIC DNA]</scope>
    <source>
        <strain evidence="3 4">CBS 464.89</strain>
        <strain evidence="2">OM18370.1</strain>
    </source>
</reference>
<evidence type="ECO:0000313" key="3">
    <source>
        <dbReference type="EMBL" id="TBU55436.1"/>
    </source>
</evidence>
<evidence type="ECO:0000313" key="2">
    <source>
        <dbReference type="EMBL" id="TBU24467.1"/>
    </source>
</evidence>
<organism evidence="2">
    <name type="scientific">Dichomitus squalens</name>
    <dbReference type="NCBI Taxonomy" id="114155"/>
    <lineage>
        <taxon>Eukaryota</taxon>
        <taxon>Fungi</taxon>
        <taxon>Dikarya</taxon>
        <taxon>Basidiomycota</taxon>
        <taxon>Agaricomycotina</taxon>
        <taxon>Agaricomycetes</taxon>
        <taxon>Polyporales</taxon>
        <taxon>Polyporaceae</taxon>
        <taxon>Dichomitus</taxon>
    </lineage>
</organism>
<sequence>MRGNEDRVSSERNRQQLHQRVHTLRREAKGPLPPSLTSPTIRPFYNIPPSSLSQTRYGFACSTVLARDLLRCPPIDPCA</sequence>
<evidence type="ECO:0000256" key="1">
    <source>
        <dbReference type="SAM" id="MobiDB-lite"/>
    </source>
</evidence>